<organism evidence="1 2">
    <name type="scientific">Mycobacteroides abscessus 1948</name>
    <dbReference type="NCBI Taxonomy" id="1299323"/>
    <lineage>
        <taxon>Bacteria</taxon>
        <taxon>Bacillati</taxon>
        <taxon>Actinomycetota</taxon>
        <taxon>Actinomycetes</taxon>
        <taxon>Mycobacteriales</taxon>
        <taxon>Mycobacteriaceae</taxon>
        <taxon>Mycobacteroides</taxon>
        <taxon>Mycobacteroides abscessus</taxon>
    </lineage>
</organism>
<proteinExistence type="predicted"/>
<name>A0A829QRX2_9MYCO</name>
<gene>
    <name evidence="1" type="ORF">I542_5411</name>
</gene>
<sequence>MFVPRKAITLETSRFSNPPTDPNPAPAAVAEAAKTAAAQAAVRARAI</sequence>
<comment type="caution">
    <text evidence="1">The sequence shown here is derived from an EMBL/GenBank/DDBJ whole genome shotgun (WGS) entry which is preliminary data.</text>
</comment>
<dbReference type="AlphaFoldDB" id="A0A829QRX2"/>
<evidence type="ECO:0000313" key="2">
    <source>
        <dbReference type="Proteomes" id="UP000021210"/>
    </source>
</evidence>
<accession>A0A829QRX2</accession>
<dbReference type="EMBL" id="JAOH01000002">
    <property type="protein sequence ID" value="EUA65231.1"/>
    <property type="molecule type" value="Genomic_DNA"/>
</dbReference>
<reference evidence="1 2" key="1">
    <citation type="submission" date="2013-12" db="EMBL/GenBank/DDBJ databases">
        <authorList>
            <person name="Zelazny A."/>
            <person name="Olivier K."/>
            <person name="Holland S."/>
            <person name="Lenaerts A."/>
            <person name="Ordway D."/>
            <person name="DeGroote M.A."/>
            <person name="Parker T."/>
            <person name="Sizemore C."/>
            <person name="Tallon L.J."/>
            <person name="Sadzewicz L.K."/>
            <person name="Sengamalay N."/>
            <person name="Fraser C.M."/>
            <person name="Hine E."/>
            <person name="Shefchek K.A."/>
            <person name="Das S.P."/>
            <person name="Tettelin H."/>
        </authorList>
    </citation>
    <scope>NUCLEOTIDE SEQUENCE [LARGE SCALE GENOMIC DNA]</scope>
    <source>
        <strain evidence="1 2">1948</strain>
    </source>
</reference>
<dbReference type="Proteomes" id="UP000021210">
    <property type="component" value="Unassembled WGS sequence"/>
</dbReference>
<evidence type="ECO:0000313" key="1">
    <source>
        <dbReference type="EMBL" id="EUA65231.1"/>
    </source>
</evidence>
<protein>
    <submittedName>
        <fullName evidence="1">Uncharacterized protein</fullName>
    </submittedName>
</protein>